<dbReference type="AlphaFoldDB" id="A0A0D6P436"/>
<dbReference type="Proteomes" id="UP000032680">
    <property type="component" value="Unassembled WGS sequence"/>
</dbReference>
<dbReference type="OrthoDB" id="5120525at2"/>
<reference evidence="6 7" key="1">
    <citation type="submission" date="2012-11" db="EMBL/GenBank/DDBJ databases">
        <title>Whole genome sequence of Acidisphaera rubrifaciens HS-AP3.</title>
        <authorList>
            <person name="Azuma Y."/>
            <person name="Higashiura N."/>
            <person name="Hirakawa H."/>
            <person name="Matsushita K."/>
        </authorList>
    </citation>
    <scope>NUCLEOTIDE SEQUENCE [LARGE SCALE GENOMIC DNA]</scope>
    <source>
        <strain evidence="6 7">HS-AP3</strain>
    </source>
</reference>
<keyword evidence="3" id="KW-0288">FMN</keyword>
<dbReference type="InterPro" id="IPR000659">
    <property type="entry name" value="Pyridox_Oxase"/>
</dbReference>
<dbReference type="PANTHER" id="PTHR10851:SF3">
    <property type="entry name" value="PYRIDOXINE_PYRIDOXAMINE 5'-PHOSPHATE OXIDASE 2"/>
    <property type="match status" value="1"/>
</dbReference>
<evidence type="ECO:0000256" key="2">
    <source>
        <dbReference type="ARBA" id="ARBA00022630"/>
    </source>
</evidence>
<dbReference type="RefSeq" id="WP_048860231.1">
    <property type="nucleotide sequence ID" value="NZ_BANB01000091.1"/>
</dbReference>
<dbReference type="Gene3D" id="2.30.110.10">
    <property type="entry name" value="Electron Transport, Fmn-binding Protein, Chain A"/>
    <property type="match status" value="1"/>
</dbReference>
<proteinExistence type="predicted"/>
<sequence>MNRIRPGHADNLDECRREAFRLLARGVADPRSPFHTPTLATVGPDGAPSLRTVILRAFDPTLRRLSVYTDARSAKAADIGVEPRVALHAYDAAARVQLRLTGRAALHRGDAVADAAWSSCRAQSRLCYAIEPAPGTPVDAPLPGPDDASAGRDNFVVVAIGVEAVEWLWLSADGHRRARFEWTGREPHATWLAP</sequence>
<comment type="cofactor">
    <cofactor evidence="1">
        <name>FMN</name>
        <dbReference type="ChEBI" id="CHEBI:58210"/>
    </cofactor>
</comment>
<evidence type="ECO:0000313" key="7">
    <source>
        <dbReference type="Proteomes" id="UP000032680"/>
    </source>
</evidence>
<name>A0A0D6P436_9PROT</name>
<dbReference type="GO" id="GO:0008615">
    <property type="term" value="P:pyridoxine biosynthetic process"/>
    <property type="evidence" value="ECO:0007669"/>
    <property type="project" value="InterPro"/>
</dbReference>
<keyword evidence="7" id="KW-1185">Reference proteome</keyword>
<dbReference type="PANTHER" id="PTHR10851">
    <property type="entry name" value="PYRIDOXINE-5-PHOSPHATE OXIDASE"/>
    <property type="match status" value="1"/>
</dbReference>
<dbReference type="GO" id="GO:0010181">
    <property type="term" value="F:FMN binding"/>
    <property type="evidence" value="ECO:0007669"/>
    <property type="project" value="InterPro"/>
</dbReference>
<dbReference type="SUPFAM" id="SSF50475">
    <property type="entry name" value="FMN-binding split barrel"/>
    <property type="match status" value="1"/>
</dbReference>
<evidence type="ECO:0000313" key="6">
    <source>
        <dbReference type="EMBL" id="GAN76427.1"/>
    </source>
</evidence>
<organism evidence="6 7">
    <name type="scientific">Acidisphaera rubrifaciens HS-AP3</name>
    <dbReference type="NCBI Taxonomy" id="1231350"/>
    <lineage>
        <taxon>Bacteria</taxon>
        <taxon>Pseudomonadati</taxon>
        <taxon>Pseudomonadota</taxon>
        <taxon>Alphaproteobacteria</taxon>
        <taxon>Acetobacterales</taxon>
        <taxon>Acetobacteraceae</taxon>
        <taxon>Acidisphaera</taxon>
    </lineage>
</organism>
<accession>A0A0D6P436</accession>
<gene>
    <name evidence="6" type="ORF">Asru_0091_11</name>
</gene>
<keyword evidence="4" id="KW-0560">Oxidoreductase</keyword>
<dbReference type="GO" id="GO:0004733">
    <property type="term" value="F:pyridoxamine phosphate oxidase activity"/>
    <property type="evidence" value="ECO:0007669"/>
    <property type="project" value="InterPro"/>
</dbReference>
<dbReference type="InterPro" id="IPR024624">
    <property type="entry name" value="Pyridox_Oxase_Alr4036_FMN-bd"/>
</dbReference>
<keyword evidence="2" id="KW-0285">Flavoprotein</keyword>
<dbReference type="EMBL" id="BANB01000091">
    <property type="protein sequence ID" value="GAN76427.1"/>
    <property type="molecule type" value="Genomic_DNA"/>
</dbReference>
<protein>
    <submittedName>
        <fullName evidence="6">Pyridoxamine 5'-phosphate oxidase</fullName>
    </submittedName>
</protein>
<evidence type="ECO:0000259" key="5">
    <source>
        <dbReference type="Pfam" id="PF12766"/>
    </source>
</evidence>
<dbReference type="Pfam" id="PF12766">
    <property type="entry name" value="Pyridox_oxase_2"/>
    <property type="match status" value="1"/>
</dbReference>
<feature type="domain" description="Pyridoxamine 5'-phosphate oxidase Alr4036 family FMN-binding" evidence="5">
    <location>
        <begin position="29"/>
        <end position="107"/>
    </location>
</feature>
<evidence type="ECO:0000256" key="3">
    <source>
        <dbReference type="ARBA" id="ARBA00022643"/>
    </source>
</evidence>
<evidence type="ECO:0000256" key="4">
    <source>
        <dbReference type="ARBA" id="ARBA00023002"/>
    </source>
</evidence>
<dbReference type="InterPro" id="IPR012349">
    <property type="entry name" value="Split_barrel_FMN-bd"/>
</dbReference>
<evidence type="ECO:0000256" key="1">
    <source>
        <dbReference type="ARBA" id="ARBA00001917"/>
    </source>
</evidence>
<comment type="caution">
    <text evidence="6">The sequence shown here is derived from an EMBL/GenBank/DDBJ whole genome shotgun (WGS) entry which is preliminary data.</text>
</comment>